<dbReference type="RefSeq" id="WP_172207162.1">
    <property type="nucleotide sequence ID" value="NZ_BLLI01000002.1"/>
</dbReference>
<dbReference type="Proteomes" id="UP000480303">
    <property type="component" value="Unassembled WGS sequence"/>
</dbReference>
<reference evidence="1 2" key="1">
    <citation type="submission" date="2020-02" db="EMBL/GenBank/DDBJ databases">
        <title>Draft genome sequence of Lactococcus sp. Hs30E4-3.</title>
        <authorList>
            <person name="Noda S."/>
            <person name="Yuki M."/>
            <person name="Ohkuma M."/>
        </authorList>
    </citation>
    <scope>NUCLEOTIDE SEQUENCE [LARGE SCALE GENOMIC DNA]</scope>
    <source>
        <strain evidence="1 2">Hs30E4-3</strain>
    </source>
</reference>
<gene>
    <name evidence="1" type="ORF">Hs30E_01170</name>
</gene>
<name>A0A6A0B9V3_9LACT</name>
<evidence type="ECO:0000313" key="1">
    <source>
        <dbReference type="EMBL" id="GFH41566.1"/>
    </source>
</evidence>
<keyword evidence="2" id="KW-1185">Reference proteome</keyword>
<dbReference type="Pfam" id="PF07751">
    <property type="entry name" value="Abi_2"/>
    <property type="match status" value="1"/>
</dbReference>
<proteinExistence type="predicted"/>
<accession>A0A6A0B9V3</accession>
<sequence>MAKKGKSTEGKSTNSLMKHIRDKHRTNIKGSSDKQSLLDMGYYHGYKASKFIKKVDNQLEIANFSEIRAIYEFDLELKSIFYELLIQVETHLKNQAINYLVADSNPSLDFIYENMLIDYKSHAPDTAKYRQYLNKRLALRESLDKTTAYNFSKSKSNIIRHFFHNNKPIPLWAIFEFITLGTFGHFISCLKKDCRIKLSQNLKIHHTGFNGNGRILEKIIFSFTPLRNAVMHNSMIYDCRFTNSDDSNQIKEYLKSVTGIKEIDFNYIVDYLILLVYLISKQNKNKSDLKKYVKLYEKATDKLHSHVSFSNFRLILGNDSEIKISTLNDYINKCKKVP</sequence>
<protein>
    <recommendedName>
        <fullName evidence="3">Abi family protein</fullName>
    </recommendedName>
</protein>
<dbReference type="InterPro" id="IPR011664">
    <property type="entry name" value="Abi_system_AbiD/AbiF-like"/>
</dbReference>
<evidence type="ECO:0008006" key="3">
    <source>
        <dbReference type="Google" id="ProtNLM"/>
    </source>
</evidence>
<organism evidence="1 2">
    <name type="scientific">Pseudolactococcus hodotermopsidis</name>
    <dbReference type="NCBI Taxonomy" id="2709157"/>
    <lineage>
        <taxon>Bacteria</taxon>
        <taxon>Bacillati</taxon>
        <taxon>Bacillota</taxon>
        <taxon>Bacilli</taxon>
        <taxon>Lactobacillales</taxon>
        <taxon>Streptococcaceae</taxon>
        <taxon>Pseudolactococcus</taxon>
    </lineage>
</organism>
<dbReference type="EMBL" id="BLLI01000002">
    <property type="protein sequence ID" value="GFH41566.1"/>
    <property type="molecule type" value="Genomic_DNA"/>
</dbReference>
<comment type="caution">
    <text evidence="1">The sequence shown here is derived from an EMBL/GenBank/DDBJ whole genome shotgun (WGS) entry which is preliminary data.</text>
</comment>
<evidence type="ECO:0000313" key="2">
    <source>
        <dbReference type="Proteomes" id="UP000480303"/>
    </source>
</evidence>
<dbReference type="AlphaFoldDB" id="A0A6A0B9V3"/>